<keyword evidence="3" id="KW-1185">Reference proteome</keyword>
<sequence length="229" mass="26181">MHIGENPKKEVLTSNECDLINSLFYGPQIAESQRNGRLLEKAKKVNDDLKKKIEEKDLIIASHSNNLQKIADLEQANQTQQFLIFELDNSLSAQNEKTSTLEEQLTLKEVEINELKEQATKNTCSCSGKEENKEDCHDNFDDKAESGPSITDLTKNLLRTQNYLYNTKEQLNHYKKKYKALKKKVKNNQKEYYQAMGSSINSSHPPSQSESEKPLNDDESFSSRSSSQE</sequence>
<feature type="compositionally biased region" description="Low complexity" evidence="1">
    <location>
        <begin position="190"/>
        <end position="209"/>
    </location>
</feature>
<dbReference type="EMBL" id="CAMPGE010016568">
    <property type="protein sequence ID" value="CAI2375117.1"/>
    <property type="molecule type" value="Genomic_DNA"/>
</dbReference>
<dbReference type="Proteomes" id="UP001295684">
    <property type="component" value="Unassembled WGS sequence"/>
</dbReference>
<evidence type="ECO:0000313" key="3">
    <source>
        <dbReference type="Proteomes" id="UP001295684"/>
    </source>
</evidence>
<comment type="caution">
    <text evidence="2">The sequence shown here is derived from an EMBL/GenBank/DDBJ whole genome shotgun (WGS) entry which is preliminary data.</text>
</comment>
<feature type="region of interest" description="Disordered" evidence="1">
    <location>
        <begin position="127"/>
        <end position="148"/>
    </location>
</feature>
<reference evidence="2" key="1">
    <citation type="submission" date="2023-07" db="EMBL/GenBank/DDBJ databases">
        <authorList>
            <consortium name="AG Swart"/>
            <person name="Singh M."/>
            <person name="Singh A."/>
            <person name="Seah K."/>
            <person name="Emmerich C."/>
        </authorList>
    </citation>
    <scope>NUCLEOTIDE SEQUENCE</scope>
    <source>
        <strain evidence="2">DP1</strain>
    </source>
</reference>
<proteinExistence type="predicted"/>
<protein>
    <submittedName>
        <fullName evidence="2">Uncharacterized protein</fullName>
    </submittedName>
</protein>
<feature type="compositionally biased region" description="Basic and acidic residues" evidence="1">
    <location>
        <begin position="128"/>
        <end position="145"/>
    </location>
</feature>
<evidence type="ECO:0000256" key="1">
    <source>
        <dbReference type="SAM" id="MobiDB-lite"/>
    </source>
</evidence>
<accession>A0AAD1XLZ5</accession>
<feature type="region of interest" description="Disordered" evidence="1">
    <location>
        <begin position="189"/>
        <end position="229"/>
    </location>
</feature>
<organism evidence="2 3">
    <name type="scientific">Euplotes crassus</name>
    <dbReference type="NCBI Taxonomy" id="5936"/>
    <lineage>
        <taxon>Eukaryota</taxon>
        <taxon>Sar</taxon>
        <taxon>Alveolata</taxon>
        <taxon>Ciliophora</taxon>
        <taxon>Intramacronucleata</taxon>
        <taxon>Spirotrichea</taxon>
        <taxon>Hypotrichia</taxon>
        <taxon>Euplotida</taxon>
        <taxon>Euplotidae</taxon>
        <taxon>Moneuplotes</taxon>
    </lineage>
</organism>
<gene>
    <name evidence="2" type="ORF">ECRASSUSDP1_LOCUS16477</name>
</gene>
<name>A0AAD1XLZ5_EUPCR</name>
<dbReference type="AlphaFoldDB" id="A0AAD1XLZ5"/>
<evidence type="ECO:0000313" key="2">
    <source>
        <dbReference type="EMBL" id="CAI2375117.1"/>
    </source>
</evidence>